<name>A0A8S9PBI2_BRACR</name>
<evidence type="ECO:0000313" key="1">
    <source>
        <dbReference type="EMBL" id="KAF3512445.1"/>
    </source>
</evidence>
<gene>
    <name evidence="1" type="ORF">F2Q69_00005885</name>
</gene>
<accession>A0A8S9PBI2</accession>
<evidence type="ECO:0000313" key="2">
    <source>
        <dbReference type="Proteomes" id="UP000712600"/>
    </source>
</evidence>
<reference evidence="1" key="1">
    <citation type="submission" date="2019-12" db="EMBL/GenBank/DDBJ databases">
        <title>Genome sequencing and annotation of Brassica cretica.</title>
        <authorList>
            <person name="Studholme D.J."/>
            <person name="Sarris P."/>
        </authorList>
    </citation>
    <scope>NUCLEOTIDE SEQUENCE</scope>
    <source>
        <strain evidence="1">PFS-109/04</strain>
        <tissue evidence="1">Leaf</tissue>
    </source>
</reference>
<dbReference type="EMBL" id="QGKX02001521">
    <property type="protein sequence ID" value="KAF3512445.1"/>
    <property type="molecule type" value="Genomic_DNA"/>
</dbReference>
<protein>
    <submittedName>
        <fullName evidence="1">Uncharacterized protein</fullName>
    </submittedName>
</protein>
<dbReference type="Proteomes" id="UP000712600">
    <property type="component" value="Unassembled WGS sequence"/>
</dbReference>
<sequence length="145" mass="16166">MSRGSVSIDVRCGMSIDVGWVRAGDRRVVSVEGGKRVSVDERVLLSIDAVHFSLWIERSKRAGSEKSSVCSLLLLNSNLKNIRSTSVFLDYLLPDLRPQMSLVRLEKVSIDTNYGFSIDTPFSPLIDATNELSIDVSSRKLYTRV</sequence>
<dbReference type="AlphaFoldDB" id="A0A8S9PBI2"/>
<organism evidence="1 2">
    <name type="scientific">Brassica cretica</name>
    <name type="common">Mustard</name>
    <dbReference type="NCBI Taxonomy" id="69181"/>
    <lineage>
        <taxon>Eukaryota</taxon>
        <taxon>Viridiplantae</taxon>
        <taxon>Streptophyta</taxon>
        <taxon>Embryophyta</taxon>
        <taxon>Tracheophyta</taxon>
        <taxon>Spermatophyta</taxon>
        <taxon>Magnoliopsida</taxon>
        <taxon>eudicotyledons</taxon>
        <taxon>Gunneridae</taxon>
        <taxon>Pentapetalae</taxon>
        <taxon>rosids</taxon>
        <taxon>malvids</taxon>
        <taxon>Brassicales</taxon>
        <taxon>Brassicaceae</taxon>
        <taxon>Brassiceae</taxon>
        <taxon>Brassica</taxon>
    </lineage>
</organism>
<comment type="caution">
    <text evidence="1">The sequence shown here is derived from an EMBL/GenBank/DDBJ whole genome shotgun (WGS) entry which is preliminary data.</text>
</comment>
<proteinExistence type="predicted"/>